<dbReference type="InterPro" id="IPR029069">
    <property type="entry name" value="HotDog_dom_sf"/>
</dbReference>
<dbReference type="InterPro" id="IPR002539">
    <property type="entry name" value="MaoC-like_dom"/>
</dbReference>
<dbReference type="Pfam" id="PF01575">
    <property type="entry name" value="MaoC_dehydratas"/>
    <property type="match status" value="1"/>
</dbReference>
<dbReference type="EMBL" id="NWUF01000016">
    <property type="protein sequence ID" value="PCE41361.1"/>
    <property type="molecule type" value="Genomic_DNA"/>
</dbReference>
<sequence>MTVPETVFEGQELPEHICGPIDRTILALFAGASHDHVKLHIDSDFAKGAGMDDVFAHGMLVMAYLGQFLTRWRPQQNIRKWSTRFVAITPVHATIHCRGRIAEIIEQDGERLARVKLGAWTDKDVQTVDGEALVALG</sequence>
<feature type="domain" description="MaoC-like" evidence="1">
    <location>
        <begin position="20"/>
        <end position="108"/>
    </location>
</feature>
<dbReference type="SUPFAM" id="SSF54637">
    <property type="entry name" value="Thioesterase/thiol ester dehydrase-isomerase"/>
    <property type="match status" value="1"/>
</dbReference>
<name>A0A2A4FVE1_9SPHN</name>
<evidence type="ECO:0000313" key="2">
    <source>
        <dbReference type="EMBL" id="PCE41361.1"/>
    </source>
</evidence>
<evidence type="ECO:0000259" key="1">
    <source>
        <dbReference type="Pfam" id="PF01575"/>
    </source>
</evidence>
<organism evidence="2 3">
    <name type="scientific">Rhizorhabdus dicambivorans</name>
    <dbReference type="NCBI Taxonomy" id="1850238"/>
    <lineage>
        <taxon>Bacteria</taxon>
        <taxon>Pseudomonadati</taxon>
        <taxon>Pseudomonadota</taxon>
        <taxon>Alphaproteobacteria</taxon>
        <taxon>Sphingomonadales</taxon>
        <taxon>Sphingomonadaceae</taxon>
        <taxon>Rhizorhabdus</taxon>
    </lineage>
</organism>
<evidence type="ECO:0000313" key="3">
    <source>
        <dbReference type="Proteomes" id="UP000218934"/>
    </source>
</evidence>
<dbReference type="OrthoDB" id="5522043at2"/>
<dbReference type="Proteomes" id="UP000218934">
    <property type="component" value="Unassembled WGS sequence"/>
</dbReference>
<comment type="caution">
    <text evidence="2">The sequence shown here is derived from an EMBL/GenBank/DDBJ whole genome shotgun (WGS) entry which is preliminary data.</text>
</comment>
<protein>
    <submittedName>
        <fullName evidence="2">Dehydratase</fullName>
    </submittedName>
</protein>
<dbReference type="AlphaFoldDB" id="A0A2A4FVE1"/>
<dbReference type="Gene3D" id="3.10.129.10">
    <property type="entry name" value="Hotdog Thioesterase"/>
    <property type="match status" value="1"/>
</dbReference>
<reference evidence="2 3" key="1">
    <citation type="submission" date="2017-09" db="EMBL/GenBank/DDBJ databases">
        <title>The Catabolism of 3,6-Dichlorosalicylic acid is Initiated by the Cytochrome P450 Monooxygenase DsmABC in Rhizorhabdus dicambivorans Ndbn-20.</title>
        <authorList>
            <person name="Na L."/>
        </authorList>
    </citation>
    <scope>NUCLEOTIDE SEQUENCE [LARGE SCALE GENOMIC DNA]</scope>
    <source>
        <strain evidence="2 3">Ndbn-20m</strain>
    </source>
</reference>
<proteinExistence type="predicted"/>
<gene>
    <name evidence="2" type="ORF">COO09_15890</name>
</gene>
<dbReference type="KEGG" id="rdi:CMV14_10190"/>
<accession>A0A2A4FVE1</accession>
<keyword evidence="3" id="KW-1185">Reference proteome</keyword>